<keyword evidence="1" id="KW-0812">Transmembrane</keyword>
<accession>A0A8J2SXV4</accession>
<protein>
    <submittedName>
        <fullName evidence="2">Uncharacterized protein</fullName>
    </submittedName>
</protein>
<gene>
    <name evidence="2" type="ORF">PECAL_4P22270</name>
</gene>
<organism evidence="2 3">
    <name type="scientific">Pelagomonas calceolata</name>
    <dbReference type="NCBI Taxonomy" id="35677"/>
    <lineage>
        <taxon>Eukaryota</taxon>
        <taxon>Sar</taxon>
        <taxon>Stramenopiles</taxon>
        <taxon>Ochrophyta</taxon>
        <taxon>Pelagophyceae</taxon>
        <taxon>Pelagomonadales</taxon>
        <taxon>Pelagomonadaceae</taxon>
        <taxon>Pelagomonas</taxon>
    </lineage>
</organism>
<evidence type="ECO:0000256" key="1">
    <source>
        <dbReference type="SAM" id="Phobius"/>
    </source>
</evidence>
<name>A0A8J2SXV4_9STRA</name>
<keyword evidence="1" id="KW-0472">Membrane</keyword>
<proteinExistence type="predicted"/>
<dbReference type="AlphaFoldDB" id="A0A8J2SXV4"/>
<sequence length="48" mass="4991">MGAARGGVSASALRQGEDQLGACEQAAFWSHVILLMFVLSFVAPVAVQ</sequence>
<dbReference type="EMBL" id="CAKKNE010000004">
    <property type="protein sequence ID" value="CAH0374914.1"/>
    <property type="molecule type" value="Genomic_DNA"/>
</dbReference>
<reference evidence="2" key="1">
    <citation type="submission" date="2021-11" db="EMBL/GenBank/DDBJ databases">
        <authorList>
            <consortium name="Genoscope - CEA"/>
            <person name="William W."/>
        </authorList>
    </citation>
    <scope>NUCLEOTIDE SEQUENCE</scope>
</reference>
<keyword evidence="1" id="KW-1133">Transmembrane helix</keyword>
<keyword evidence="3" id="KW-1185">Reference proteome</keyword>
<comment type="caution">
    <text evidence="2">The sequence shown here is derived from an EMBL/GenBank/DDBJ whole genome shotgun (WGS) entry which is preliminary data.</text>
</comment>
<evidence type="ECO:0000313" key="3">
    <source>
        <dbReference type="Proteomes" id="UP000789595"/>
    </source>
</evidence>
<dbReference type="Proteomes" id="UP000789595">
    <property type="component" value="Unassembled WGS sequence"/>
</dbReference>
<feature type="transmembrane region" description="Helical" evidence="1">
    <location>
        <begin position="28"/>
        <end position="47"/>
    </location>
</feature>
<evidence type="ECO:0000313" key="2">
    <source>
        <dbReference type="EMBL" id="CAH0374914.1"/>
    </source>
</evidence>